<dbReference type="PANTHER" id="PTHR10907:SF47">
    <property type="entry name" value="REGUCALCIN"/>
    <property type="match status" value="1"/>
</dbReference>
<evidence type="ECO:0000256" key="1">
    <source>
        <dbReference type="ARBA" id="ARBA00008853"/>
    </source>
</evidence>
<dbReference type="PANTHER" id="PTHR10907">
    <property type="entry name" value="REGUCALCIN"/>
    <property type="match status" value="1"/>
</dbReference>
<dbReference type="EMBL" id="JBHUFC010000001">
    <property type="protein sequence ID" value="MFD1786322.1"/>
    <property type="molecule type" value="Genomic_DNA"/>
</dbReference>
<proteinExistence type="inferred from homology"/>
<comment type="caution">
    <text evidence="3">The sequence shown here is derived from an EMBL/GenBank/DDBJ whole genome shotgun (WGS) entry which is preliminary data.</text>
</comment>
<protein>
    <submittedName>
        <fullName evidence="3">SMP-30/gluconolactonase/LRE family protein</fullName>
    </submittedName>
</protein>
<dbReference type="InterPro" id="IPR013658">
    <property type="entry name" value="SGL"/>
</dbReference>
<keyword evidence="4" id="KW-1185">Reference proteome</keyword>
<gene>
    <name evidence="3" type="ORF">ACFSC3_01930</name>
</gene>
<dbReference type="SUPFAM" id="SSF63829">
    <property type="entry name" value="Calcium-dependent phosphotriesterase"/>
    <property type="match status" value="1"/>
</dbReference>
<evidence type="ECO:0000259" key="2">
    <source>
        <dbReference type="Pfam" id="PF08450"/>
    </source>
</evidence>
<dbReference type="InterPro" id="IPR005511">
    <property type="entry name" value="SMP-30"/>
</dbReference>
<sequence length="290" mass="31074">MSDAVIVSGSGRSVLGEGVTWSARDNAVYWVDILGLGIRRLLLDDGRVTHWTTPERTGWLIERTGGDGFIAGLQSGFHELTLPQDGGTAVVTRIIDPEPDLADNRMNDAAADCHGRIWAGTMPVSCEGETGTFYRLDPDRTLTTVDAPYTIANGPAIAPDGTWLFHTDTALNTIFRFDIRDDGSLGQRVPHIVFDGSAGHPDGMTLDADGCLWVAHWGGSRVTRFDLTGQAMRHIPLPASQITRMAFAGADLDRMFVTSAADGVDHETHAGALFEVDPGCKGLPTLAFGG</sequence>
<dbReference type="RefSeq" id="WP_380938189.1">
    <property type="nucleotide sequence ID" value="NZ_JBHUFC010000001.1"/>
</dbReference>
<dbReference type="InterPro" id="IPR011042">
    <property type="entry name" value="6-blade_b-propeller_TolB-like"/>
</dbReference>
<evidence type="ECO:0000313" key="4">
    <source>
        <dbReference type="Proteomes" id="UP001597283"/>
    </source>
</evidence>
<dbReference type="Proteomes" id="UP001597283">
    <property type="component" value="Unassembled WGS sequence"/>
</dbReference>
<dbReference type="Pfam" id="PF08450">
    <property type="entry name" value="SGL"/>
    <property type="match status" value="1"/>
</dbReference>
<name>A0ABW4N8M7_9SPHN</name>
<comment type="similarity">
    <text evidence="1">Belongs to the SMP-30/CGR1 family.</text>
</comment>
<reference evidence="4" key="1">
    <citation type="journal article" date="2019" name="Int. J. Syst. Evol. Microbiol.">
        <title>The Global Catalogue of Microorganisms (GCM) 10K type strain sequencing project: providing services to taxonomists for standard genome sequencing and annotation.</title>
        <authorList>
            <consortium name="The Broad Institute Genomics Platform"/>
            <consortium name="The Broad Institute Genome Sequencing Center for Infectious Disease"/>
            <person name="Wu L."/>
            <person name="Ma J."/>
        </authorList>
    </citation>
    <scope>NUCLEOTIDE SEQUENCE [LARGE SCALE GENOMIC DNA]</scope>
    <source>
        <strain evidence="4">Q85</strain>
    </source>
</reference>
<dbReference type="PRINTS" id="PR01790">
    <property type="entry name" value="SMP30FAMILY"/>
</dbReference>
<accession>A0ABW4N8M7</accession>
<evidence type="ECO:0000313" key="3">
    <source>
        <dbReference type="EMBL" id="MFD1786322.1"/>
    </source>
</evidence>
<dbReference type="Gene3D" id="2.120.10.30">
    <property type="entry name" value="TolB, C-terminal domain"/>
    <property type="match status" value="1"/>
</dbReference>
<organism evidence="3 4">
    <name type="scientific">Sphingomonas floccifaciens</name>
    <dbReference type="NCBI Taxonomy" id="1844115"/>
    <lineage>
        <taxon>Bacteria</taxon>
        <taxon>Pseudomonadati</taxon>
        <taxon>Pseudomonadota</taxon>
        <taxon>Alphaproteobacteria</taxon>
        <taxon>Sphingomonadales</taxon>
        <taxon>Sphingomonadaceae</taxon>
        <taxon>Sphingomonas</taxon>
    </lineage>
</organism>
<feature type="domain" description="SMP-30/Gluconolactonase/LRE-like region" evidence="2">
    <location>
        <begin position="15"/>
        <end position="260"/>
    </location>
</feature>